<dbReference type="AlphaFoldDB" id="A0A6A7BXG9"/>
<gene>
    <name evidence="2" type="ORF">K470DRAFT_258434</name>
</gene>
<dbReference type="EMBL" id="MU005987">
    <property type="protein sequence ID" value="KAF2859911.1"/>
    <property type="molecule type" value="Genomic_DNA"/>
</dbReference>
<keyword evidence="1" id="KW-0472">Membrane</keyword>
<proteinExistence type="predicted"/>
<sequence length="58" mass="6493">MPVSFIQASWLVHPGAITWLFALIIKPWFSIAKTFISCEKLGSKDAINFRIASIVQSI</sequence>
<feature type="transmembrane region" description="Helical" evidence="1">
    <location>
        <begin position="6"/>
        <end position="25"/>
    </location>
</feature>
<name>A0A6A7BXG9_9PEZI</name>
<protein>
    <submittedName>
        <fullName evidence="2">Uncharacterized protein</fullName>
    </submittedName>
</protein>
<accession>A0A6A7BXG9</accession>
<dbReference type="Proteomes" id="UP000799421">
    <property type="component" value="Unassembled WGS sequence"/>
</dbReference>
<keyword evidence="1" id="KW-0812">Transmembrane</keyword>
<evidence type="ECO:0000256" key="1">
    <source>
        <dbReference type="SAM" id="Phobius"/>
    </source>
</evidence>
<reference evidence="2" key="1">
    <citation type="journal article" date="2020" name="Stud. Mycol.">
        <title>101 Dothideomycetes genomes: a test case for predicting lifestyles and emergence of pathogens.</title>
        <authorList>
            <person name="Haridas S."/>
            <person name="Albert R."/>
            <person name="Binder M."/>
            <person name="Bloem J."/>
            <person name="Labutti K."/>
            <person name="Salamov A."/>
            <person name="Andreopoulos B."/>
            <person name="Baker S."/>
            <person name="Barry K."/>
            <person name="Bills G."/>
            <person name="Bluhm B."/>
            <person name="Cannon C."/>
            <person name="Castanera R."/>
            <person name="Culley D."/>
            <person name="Daum C."/>
            <person name="Ezra D."/>
            <person name="Gonzalez J."/>
            <person name="Henrissat B."/>
            <person name="Kuo A."/>
            <person name="Liang C."/>
            <person name="Lipzen A."/>
            <person name="Lutzoni F."/>
            <person name="Magnuson J."/>
            <person name="Mondo S."/>
            <person name="Nolan M."/>
            <person name="Ohm R."/>
            <person name="Pangilinan J."/>
            <person name="Park H.-J."/>
            <person name="Ramirez L."/>
            <person name="Alfaro M."/>
            <person name="Sun H."/>
            <person name="Tritt A."/>
            <person name="Yoshinaga Y."/>
            <person name="Zwiers L.-H."/>
            <person name="Turgeon B."/>
            <person name="Goodwin S."/>
            <person name="Spatafora J."/>
            <person name="Crous P."/>
            <person name="Grigoriev I."/>
        </authorList>
    </citation>
    <scope>NUCLEOTIDE SEQUENCE</scope>
    <source>
        <strain evidence="2">CBS 480.64</strain>
    </source>
</reference>
<keyword evidence="1" id="KW-1133">Transmembrane helix</keyword>
<evidence type="ECO:0000313" key="2">
    <source>
        <dbReference type="EMBL" id="KAF2859911.1"/>
    </source>
</evidence>
<evidence type="ECO:0000313" key="3">
    <source>
        <dbReference type="Proteomes" id="UP000799421"/>
    </source>
</evidence>
<keyword evidence="3" id="KW-1185">Reference proteome</keyword>
<organism evidence="2 3">
    <name type="scientific">Piedraia hortae CBS 480.64</name>
    <dbReference type="NCBI Taxonomy" id="1314780"/>
    <lineage>
        <taxon>Eukaryota</taxon>
        <taxon>Fungi</taxon>
        <taxon>Dikarya</taxon>
        <taxon>Ascomycota</taxon>
        <taxon>Pezizomycotina</taxon>
        <taxon>Dothideomycetes</taxon>
        <taxon>Dothideomycetidae</taxon>
        <taxon>Capnodiales</taxon>
        <taxon>Piedraiaceae</taxon>
        <taxon>Piedraia</taxon>
    </lineage>
</organism>